<comment type="similarity">
    <text evidence="1">Belongs to the WD repeat MET30/SCONB/SCON-2 family.</text>
</comment>
<dbReference type="Gene3D" id="1.20.1280.50">
    <property type="match status" value="1"/>
</dbReference>
<feature type="region of interest" description="Disordered" evidence="5">
    <location>
        <begin position="155"/>
        <end position="174"/>
    </location>
</feature>
<dbReference type="InterPro" id="IPR050995">
    <property type="entry name" value="WD-F-box_domain-protein"/>
</dbReference>
<dbReference type="GeneID" id="27726895"/>
<feature type="compositionally biased region" description="Pro residues" evidence="5">
    <location>
        <begin position="925"/>
        <end position="936"/>
    </location>
</feature>
<keyword evidence="3" id="KW-0677">Repeat</keyword>
<gene>
    <name evidence="7" type="ORF">SAPIO_CDS7823</name>
</gene>
<dbReference type="RefSeq" id="XP_016640729.1">
    <property type="nucleotide sequence ID" value="XM_016789612.1"/>
</dbReference>
<keyword evidence="2 4" id="KW-0853">WD repeat</keyword>
<dbReference type="SUPFAM" id="SSF50978">
    <property type="entry name" value="WD40 repeat-like"/>
    <property type="match status" value="1"/>
</dbReference>
<name>A0A084G0R8_PSEDA</name>
<comment type="caution">
    <text evidence="7">The sequence shown here is derived from an EMBL/GenBank/DDBJ whole genome shotgun (WGS) entry which is preliminary data.</text>
</comment>
<dbReference type="InterPro" id="IPR015943">
    <property type="entry name" value="WD40/YVTN_repeat-like_dom_sf"/>
</dbReference>
<dbReference type="InterPro" id="IPR001680">
    <property type="entry name" value="WD40_rpt"/>
</dbReference>
<feature type="repeat" description="WD" evidence="4">
    <location>
        <begin position="375"/>
        <end position="418"/>
    </location>
</feature>
<dbReference type="Pfam" id="PF12937">
    <property type="entry name" value="F-box-like"/>
    <property type="match status" value="1"/>
</dbReference>
<dbReference type="PROSITE" id="PS50294">
    <property type="entry name" value="WD_REPEATS_REGION"/>
    <property type="match status" value="3"/>
</dbReference>
<dbReference type="Proteomes" id="UP000028545">
    <property type="component" value="Unassembled WGS sequence"/>
</dbReference>
<feature type="compositionally biased region" description="Polar residues" evidence="5">
    <location>
        <begin position="890"/>
        <end position="909"/>
    </location>
</feature>
<dbReference type="HOGENOM" id="CLU_000288_103_0_1"/>
<evidence type="ECO:0000259" key="6">
    <source>
        <dbReference type="PROSITE" id="PS50181"/>
    </source>
</evidence>
<dbReference type="PRINTS" id="PR00320">
    <property type="entry name" value="GPROTEINBRPT"/>
</dbReference>
<dbReference type="PANTHER" id="PTHR14604">
    <property type="entry name" value="WD40 REPEAT PF20"/>
    <property type="match status" value="1"/>
</dbReference>
<dbReference type="PROSITE" id="PS50082">
    <property type="entry name" value="WD_REPEATS_2"/>
    <property type="match status" value="4"/>
</dbReference>
<feature type="region of interest" description="Disordered" evidence="5">
    <location>
        <begin position="208"/>
        <end position="265"/>
    </location>
</feature>
<feature type="compositionally biased region" description="Low complexity" evidence="5">
    <location>
        <begin position="910"/>
        <end position="924"/>
    </location>
</feature>
<feature type="region of interest" description="Disordered" evidence="5">
    <location>
        <begin position="621"/>
        <end position="660"/>
    </location>
</feature>
<keyword evidence="8" id="KW-1185">Reference proteome</keyword>
<dbReference type="KEGG" id="sapo:SAPIO_CDS7823"/>
<feature type="compositionally biased region" description="Low complexity" evidence="5">
    <location>
        <begin position="841"/>
        <end position="853"/>
    </location>
</feature>
<evidence type="ECO:0000256" key="3">
    <source>
        <dbReference type="ARBA" id="ARBA00022737"/>
    </source>
</evidence>
<feature type="domain" description="F-box" evidence="6">
    <location>
        <begin position="83"/>
        <end position="129"/>
    </location>
</feature>
<feature type="compositionally biased region" description="Pro residues" evidence="5">
    <location>
        <begin position="732"/>
        <end position="742"/>
    </location>
</feature>
<protein>
    <submittedName>
        <fullName evidence="7">F-box/WD repeat-containing protein 1A</fullName>
    </submittedName>
</protein>
<accession>A0A084G0R8</accession>
<dbReference type="OrthoDB" id="19711at2759"/>
<feature type="region of interest" description="Disordered" evidence="5">
    <location>
        <begin position="710"/>
        <end position="763"/>
    </location>
</feature>
<evidence type="ECO:0000256" key="5">
    <source>
        <dbReference type="SAM" id="MobiDB-lite"/>
    </source>
</evidence>
<dbReference type="InterPro" id="IPR001810">
    <property type="entry name" value="F-box_dom"/>
</dbReference>
<evidence type="ECO:0000256" key="2">
    <source>
        <dbReference type="ARBA" id="ARBA00022574"/>
    </source>
</evidence>
<evidence type="ECO:0000256" key="4">
    <source>
        <dbReference type="PROSITE-ProRule" id="PRU00221"/>
    </source>
</evidence>
<feature type="compositionally biased region" description="Polar residues" evidence="5">
    <location>
        <begin position="208"/>
        <end position="221"/>
    </location>
</feature>
<dbReference type="Pfam" id="PF00400">
    <property type="entry name" value="WD40"/>
    <property type="match status" value="5"/>
</dbReference>
<feature type="compositionally biased region" description="Basic and acidic residues" evidence="5">
    <location>
        <begin position="155"/>
        <end position="167"/>
    </location>
</feature>
<evidence type="ECO:0000313" key="7">
    <source>
        <dbReference type="EMBL" id="KEZ40930.1"/>
    </source>
</evidence>
<feature type="region of interest" description="Disordered" evidence="5">
    <location>
        <begin position="839"/>
        <end position="945"/>
    </location>
</feature>
<reference evidence="7 8" key="1">
    <citation type="journal article" date="2014" name="Genome Announc.">
        <title>Draft genome sequence of the pathogenic fungus Scedosporium apiospermum.</title>
        <authorList>
            <person name="Vandeputte P."/>
            <person name="Ghamrawi S."/>
            <person name="Rechenmann M."/>
            <person name="Iltis A."/>
            <person name="Giraud S."/>
            <person name="Fleury M."/>
            <person name="Thornton C."/>
            <person name="Delhaes L."/>
            <person name="Meyer W."/>
            <person name="Papon N."/>
            <person name="Bouchara J.P."/>
        </authorList>
    </citation>
    <scope>NUCLEOTIDE SEQUENCE [LARGE SCALE GENOMIC DNA]</scope>
    <source>
        <strain evidence="7 8">IHEM 14462</strain>
    </source>
</reference>
<dbReference type="Gene3D" id="2.130.10.10">
    <property type="entry name" value="YVTN repeat-like/Quinoprotein amine dehydrogenase"/>
    <property type="match status" value="2"/>
</dbReference>
<dbReference type="InterPro" id="IPR036047">
    <property type="entry name" value="F-box-like_dom_sf"/>
</dbReference>
<dbReference type="SUPFAM" id="SSF81383">
    <property type="entry name" value="F-box domain"/>
    <property type="match status" value="1"/>
</dbReference>
<dbReference type="SMART" id="SM00256">
    <property type="entry name" value="FBOX"/>
    <property type="match status" value="1"/>
</dbReference>
<dbReference type="PROSITE" id="PS50181">
    <property type="entry name" value="FBOX"/>
    <property type="match status" value="1"/>
</dbReference>
<dbReference type="EMBL" id="JOWA01000111">
    <property type="protein sequence ID" value="KEZ40930.1"/>
    <property type="molecule type" value="Genomic_DNA"/>
</dbReference>
<dbReference type="OMA" id="HSKGIAC"/>
<evidence type="ECO:0000256" key="1">
    <source>
        <dbReference type="ARBA" id="ARBA00007968"/>
    </source>
</evidence>
<dbReference type="PANTHER" id="PTHR14604:SF4">
    <property type="entry name" value="F-BOX DOMAIN-CONTAINING PROTEIN"/>
    <property type="match status" value="1"/>
</dbReference>
<dbReference type="InterPro" id="IPR036322">
    <property type="entry name" value="WD40_repeat_dom_sf"/>
</dbReference>
<evidence type="ECO:0000313" key="8">
    <source>
        <dbReference type="Proteomes" id="UP000028545"/>
    </source>
</evidence>
<dbReference type="CDD" id="cd00200">
    <property type="entry name" value="WD40"/>
    <property type="match status" value="1"/>
</dbReference>
<organism evidence="7 8">
    <name type="scientific">Pseudallescheria apiosperma</name>
    <name type="common">Scedosporium apiospermum</name>
    <dbReference type="NCBI Taxonomy" id="563466"/>
    <lineage>
        <taxon>Eukaryota</taxon>
        <taxon>Fungi</taxon>
        <taxon>Dikarya</taxon>
        <taxon>Ascomycota</taxon>
        <taxon>Pezizomycotina</taxon>
        <taxon>Sordariomycetes</taxon>
        <taxon>Hypocreomycetidae</taxon>
        <taxon>Microascales</taxon>
        <taxon>Microascaceae</taxon>
        <taxon>Scedosporium</taxon>
    </lineage>
</organism>
<feature type="repeat" description="WD" evidence="4">
    <location>
        <begin position="539"/>
        <end position="578"/>
    </location>
</feature>
<feature type="repeat" description="WD" evidence="4">
    <location>
        <begin position="334"/>
        <end position="373"/>
    </location>
</feature>
<proteinExistence type="inferred from homology"/>
<dbReference type="InterPro" id="IPR020472">
    <property type="entry name" value="WD40_PAC1"/>
</dbReference>
<feature type="repeat" description="WD" evidence="4">
    <location>
        <begin position="499"/>
        <end position="538"/>
    </location>
</feature>
<dbReference type="SMART" id="SM00320">
    <property type="entry name" value="WD40"/>
    <property type="match status" value="7"/>
</dbReference>
<sequence length="1024" mass="111772">MDNFSPQQPDEGYSEDPLNPSLSSYGMAMTGPPSLADLPDWLTRELPRMPLSLKKKIASIVLDSLPTPAIAEIVQTLNPRLYIDFVHYLPPEVCLKILEFLDPASLISVARSCRTWHALTLDKKLWRRLYHMEGWSVVPSEIQKWQERVNKLGEANREAAARPDSRPINRKRAISEDDADCEMLDADRAPRHYEPDFFSTVLKSPAWSTASLPGPSATPSDHATPDSGDVEMGNATRGRSADLPINDPAGQQQPQVPKEKPALDEDPNLVRFLERLPPQYVDGLMPSTLWNWEPRDDRYVINWKYLYSMRRRLESNWELGRFTNFQFPHPDHPEEGHKECVYSLQYTSEYLVSGSRDRTLRIWSMQTRRLILPPLVAHSGSVLCLQFDADPEEDLLVSGSSDSDVILWKFSTGKLIQRLQKAHRESVLNVKFDKRILVTCSKDKTIKIFNRRPLRYGDVGYPQSEFVNPVPIKMKNYGYQPNLADELPVIAPYTMIGALQGHNAAVNAVQICGDEVVSASGDKAIKVWDWPKQKCTRTILGHLKGIACVQYDGRRIVSGSSDNEVKVFDSSTGLEVASLRAHTHLVRTVQAGFGDLPNSEEEDREAARLIDEEYFKALETGAVSNAGQPTRAHSRRRGNAGSRRPEDITAYGANLPPGGGGGKYARIVSGSYDQSIIIWRRDKEGIWKDAHHLHQEKAQIAAQRQALPPLVSNPPVTLHPSVRHPSSNTTAGPPPPTPPPAQTPQSQGGGAGPILPPPGSQAGPESYQALINVVVSRGVTDLENALLAYPAMLSNLGQLHGAIDRVTSPYVRNQLRQTVAAAIERSQHRARAIANQFQARSTPPLSASAAGPSTAPPPNTLPSLAPQVPAQQQNLSVPPAPVPGHAPISGSGSTASHGPGRQVTNAQVSTAAATAPATPHAAAPTPTPPPAAPAPAAPTAAAHAGVHGAAAAAPFAAHHHLYVAHPAQPHHQHMVDGSPARVFKLQFDARRIICCSQTSVIVGWDFCNGDAELEAVSRFFAPIE</sequence>
<dbReference type="AlphaFoldDB" id="A0A084G0R8"/>
<dbReference type="VEuPathDB" id="FungiDB:SAPIO_CDS7823"/>